<dbReference type="GO" id="GO:0071027">
    <property type="term" value="P:nuclear RNA surveillance"/>
    <property type="evidence" value="ECO:0007669"/>
    <property type="project" value="UniProtKB-ARBA"/>
</dbReference>
<dbReference type="InterPro" id="IPR050080">
    <property type="entry name" value="RNase_PH"/>
</dbReference>
<evidence type="ECO:0000256" key="9">
    <source>
        <dbReference type="ARBA" id="ARBA00073078"/>
    </source>
</evidence>
<comment type="caution">
    <text evidence="11">The sequence shown here is derived from an EMBL/GenBank/DDBJ whole genome shotgun (WGS) entry which is preliminary data.</text>
</comment>
<evidence type="ECO:0000256" key="8">
    <source>
        <dbReference type="ARBA" id="ARBA00062379"/>
    </source>
</evidence>
<name>A0ABD6ECZ9_9BILA</name>
<dbReference type="GO" id="GO:0000956">
    <property type="term" value="P:nuclear-transcribed mRNA catabolic process"/>
    <property type="evidence" value="ECO:0007669"/>
    <property type="project" value="UniProtKB-ARBA"/>
</dbReference>
<evidence type="ECO:0000256" key="4">
    <source>
        <dbReference type="ARBA" id="ARBA00006678"/>
    </source>
</evidence>
<dbReference type="EMBL" id="JBGFUD010001263">
    <property type="protein sequence ID" value="MFH4976029.1"/>
    <property type="molecule type" value="Genomic_DNA"/>
</dbReference>
<dbReference type="InterPro" id="IPR001247">
    <property type="entry name" value="ExoRNase_PH_dom1"/>
</dbReference>
<dbReference type="GO" id="GO:0010467">
    <property type="term" value="P:gene expression"/>
    <property type="evidence" value="ECO:0007669"/>
    <property type="project" value="UniProtKB-ARBA"/>
</dbReference>
<dbReference type="Proteomes" id="UP001608902">
    <property type="component" value="Unassembled WGS sequence"/>
</dbReference>
<dbReference type="GO" id="GO:0005654">
    <property type="term" value="C:nucleoplasm"/>
    <property type="evidence" value="ECO:0007669"/>
    <property type="project" value="UniProtKB-SubCell"/>
</dbReference>
<evidence type="ECO:0000313" key="11">
    <source>
        <dbReference type="EMBL" id="MFH4976029.1"/>
    </source>
</evidence>
<evidence type="ECO:0000256" key="2">
    <source>
        <dbReference type="ARBA" id="ARBA00004604"/>
    </source>
</evidence>
<dbReference type="Pfam" id="PF01138">
    <property type="entry name" value="RNase_PH"/>
    <property type="match status" value="1"/>
</dbReference>
<gene>
    <name evidence="11" type="ORF">AB6A40_002738</name>
</gene>
<dbReference type="InterPro" id="IPR020568">
    <property type="entry name" value="Ribosomal_Su5_D2-typ_SF"/>
</dbReference>
<dbReference type="FunFam" id="3.30.230.70:FF:000004">
    <property type="entry name" value="Exosome complex component Rrp41"/>
    <property type="match status" value="1"/>
</dbReference>
<dbReference type="SUPFAM" id="SSF55666">
    <property type="entry name" value="Ribonuclease PH domain 2-like"/>
    <property type="match status" value="1"/>
</dbReference>
<evidence type="ECO:0000256" key="1">
    <source>
        <dbReference type="ARBA" id="ARBA00004496"/>
    </source>
</evidence>
<feature type="domain" description="Exoribonuclease phosphorolytic" evidence="10">
    <location>
        <begin position="17"/>
        <end position="121"/>
    </location>
</feature>
<evidence type="ECO:0000256" key="6">
    <source>
        <dbReference type="ARBA" id="ARBA00022835"/>
    </source>
</evidence>
<dbReference type="GO" id="GO:0005730">
    <property type="term" value="C:nucleolus"/>
    <property type="evidence" value="ECO:0007669"/>
    <property type="project" value="UniProtKB-SubCell"/>
</dbReference>
<proteinExistence type="inferred from homology"/>
<accession>A0ABD6ECZ9</accession>
<dbReference type="GO" id="GO:0000178">
    <property type="term" value="C:exosome (RNase complex)"/>
    <property type="evidence" value="ECO:0007669"/>
    <property type="project" value="UniProtKB-KW"/>
</dbReference>
<dbReference type="PANTHER" id="PTHR11953">
    <property type="entry name" value="EXOSOME COMPLEX COMPONENT"/>
    <property type="match status" value="1"/>
</dbReference>
<dbReference type="InterPro" id="IPR036345">
    <property type="entry name" value="ExoRNase_PH_dom2_sf"/>
</dbReference>
<dbReference type="GO" id="GO:0005737">
    <property type="term" value="C:cytoplasm"/>
    <property type="evidence" value="ECO:0007669"/>
    <property type="project" value="UniProtKB-SubCell"/>
</dbReference>
<evidence type="ECO:0000313" key="12">
    <source>
        <dbReference type="Proteomes" id="UP001608902"/>
    </source>
</evidence>
<dbReference type="SUPFAM" id="SSF54211">
    <property type="entry name" value="Ribosomal protein S5 domain 2-like"/>
    <property type="match status" value="1"/>
</dbReference>
<dbReference type="Gene3D" id="3.30.230.70">
    <property type="entry name" value="GHMP Kinase, N-terminal domain"/>
    <property type="match status" value="1"/>
</dbReference>
<comment type="subcellular location">
    <subcellularLocation>
        <location evidence="1">Cytoplasm</location>
    </subcellularLocation>
    <subcellularLocation>
        <location evidence="2">Nucleus</location>
        <location evidence="2">Nucleolus</location>
    </subcellularLocation>
    <subcellularLocation>
        <location evidence="3">Nucleus</location>
        <location evidence="3">Nucleoplasm</location>
    </subcellularLocation>
</comment>
<evidence type="ECO:0000256" key="3">
    <source>
        <dbReference type="ARBA" id="ARBA00004642"/>
    </source>
</evidence>
<dbReference type="AlphaFoldDB" id="A0ABD6ECZ9"/>
<dbReference type="PANTHER" id="PTHR11953:SF0">
    <property type="entry name" value="EXOSOME COMPLEX COMPONENT RRP41"/>
    <property type="match status" value="1"/>
</dbReference>
<evidence type="ECO:0000256" key="7">
    <source>
        <dbReference type="ARBA" id="ARBA00058393"/>
    </source>
</evidence>
<sequence length="214" mass="23563">MCEKVSWPLILKDTFVQVLCAVYGPHSVRWRSRVLNDRCVINCQYSMATFSTSDRRERPRGDRRSHEYARLIEKTFRAAILTELFPRAQVDIYCEVIEADGSCLAACINAATLALVDAGVPIRGLVAATTCACASNGTPCVDMNSREESSSVPRMTVATLSGTDELLLTELDNRLHVDYLPKVLDAIVEAAAKVHACLEKAVVDEMHSAQLVCN</sequence>
<evidence type="ECO:0000259" key="10">
    <source>
        <dbReference type="Pfam" id="PF01138"/>
    </source>
</evidence>
<comment type="similarity">
    <text evidence="4">Belongs to the RNase PH family.</text>
</comment>
<keyword evidence="5" id="KW-0963">Cytoplasm</keyword>
<dbReference type="InterPro" id="IPR027408">
    <property type="entry name" value="PNPase/RNase_PH_dom_sf"/>
</dbReference>
<evidence type="ECO:0000256" key="5">
    <source>
        <dbReference type="ARBA" id="ARBA00022490"/>
    </source>
</evidence>
<organism evidence="11 12">
    <name type="scientific">Gnathostoma spinigerum</name>
    <dbReference type="NCBI Taxonomy" id="75299"/>
    <lineage>
        <taxon>Eukaryota</taxon>
        <taxon>Metazoa</taxon>
        <taxon>Ecdysozoa</taxon>
        <taxon>Nematoda</taxon>
        <taxon>Chromadorea</taxon>
        <taxon>Rhabditida</taxon>
        <taxon>Spirurina</taxon>
        <taxon>Gnathostomatomorpha</taxon>
        <taxon>Gnathostomatoidea</taxon>
        <taxon>Gnathostomatidae</taxon>
        <taxon>Gnathostoma</taxon>
    </lineage>
</organism>
<comment type="function">
    <text evidence="7">Non-catalytic component of the RNA exosome complex which has 3'-&gt;5' exoribonuclease activity and participates in a multitude of cellular RNA processing and degradation events.</text>
</comment>
<keyword evidence="12" id="KW-1185">Reference proteome</keyword>
<reference evidence="11 12" key="1">
    <citation type="submission" date="2024-08" db="EMBL/GenBank/DDBJ databases">
        <title>Gnathostoma spinigerum genome.</title>
        <authorList>
            <person name="Gonzalez-Bertolin B."/>
            <person name="Monzon S."/>
            <person name="Zaballos A."/>
            <person name="Jimenez P."/>
            <person name="Dekumyoy P."/>
            <person name="Varona S."/>
            <person name="Cuesta I."/>
            <person name="Sumanam S."/>
            <person name="Adisakwattana P."/>
            <person name="Gasser R.B."/>
            <person name="Hernandez-Gonzalez A."/>
            <person name="Young N.D."/>
            <person name="Perteguer M.J."/>
        </authorList>
    </citation>
    <scope>NUCLEOTIDE SEQUENCE [LARGE SCALE GENOMIC DNA]</scope>
    <source>
        <strain evidence="11">AL3</strain>
        <tissue evidence="11">Liver</tissue>
    </source>
</reference>
<protein>
    <recommendedName>
        <fullName evidence="9">Putative exosome complex component RRP41</fullName>
    </recommendedName>
</protein>
<keyword evidence="6" id="KW-0271">Exosome</keyword>
<comment type="subunit">
    <text evidence="8">Component of the RNA exosome complex.</text>
</comment>